<name>A0ABV8GMW1_9ACTN</name>
<evidence type="ECO:0000256" key="1">
    <source>
        <dbReference type="SAM" id="MobiDB-lite"/>
    </source>
</evidence>
<protein>
    <recommendedName>
        <fullName evidence="4">Transposase</fullName>
    </recommendedName>
</protein>
<accession>A0ABV8GMW1</accession>
<reference evidence="3" key="1">
    <citation type="journal article" date="2019" name="Int. J. Syst. Evol. Microbiol.">
        <title>The Global Catalogue of Microorganisms (GCM) 10K type strain sequencing project: providing services to taxonomists for standard genome sequencing and annotation.</title>
        <authorList>
            <consortium name="The Broad Institute Genomics Platform"/>
            <consortium name="The Broad Institute Genome Sequencing Center for Infectious Disease"/>
            <person name="Wu L."/>
            <person name="Ma J."/>
        </authorList>
    </citation>
    <scope>NUCLEOTIDE SEQUENCE [LARGE SCALE GENOMIC DNA]</scope>
    <source>
        <strain evidence="3">TBRC 1276</strain>
    </source>
</reference>
<organism evidence="2 3">
    <name type="scientific">Nonomuraea purpurea</name>
    <dbReference type="NCBI Taxonomy" id="1849276"/>
    <lineage>
        <taxon>Bacteria</taxon>
        <taxon>Bacillati</taxon>
        <taxon>Actinomycetota</taxon>
        <taxon>Actinomycetes</taxon>
        <taxon>Streptosporangiales</taxon>
        <taxon>Streptosporangiaceae</taxon>
        <taxon>Nonomuraea</taxon>
    </lineage>
</organism>
<gene>
    <name evidence="2" type="ORF">ACFOY2_43950</name>
</gene>
<dbReference type="Proteomes" id="UP001595851">
    <property type="component" value="Unassembled WGS sequence"/>
</dbReference>
<proteinExistence type="predicted"/>
<feature type="region of interest" description="Disordered" evidence="1">
    <location>
        <begin position="66"/>
        <end position="102"/>
    </location>
</feature>
<feature type="region of interest" description="Disordered" evidence="1">
    <location>
        <begin position="1"/>
        <end position="45"/>
    </location>
</feature>
<evidence type="ECO:0008006" key="4">
    <source>
        <dbReference type="Google" id="ProtNLM"/>
    </source>
</evidence>
<feature type="compositionally biased region" description="Basic and acidic residues" evidence="1">
    <location>
        <begin position="21"/>
        <end position="32"/>
    </location>
</feature>
<evidence type="ECO:0000313" key="2">
    <source>
        <dbReference type="EMBL" id="MFC4014243.1"/>
    </source>
</evidence>
<sequence>MGVSVPRLEPQTDDPPTLSGSDRRNLKWDLGRFGKGARGSGPRERMVPLINNAGGTLRWFVEDVWGQLGDDHPRPGVPLLPSERKTPTGQSAPRWPGPPQLT</sequence>
<keyword evidence="3" id="KW-1185">Reference proteome</keyword>
<evidence type="ECO:0000313" key="3">
    <source>
        <dbReference type="Proteomes" id="UP001595851"/>
    </source>
</evidence>
<comment type="caution">
    <text evidence="2">The sequence shown here is derived from an EMBL/GenBank/DDBJ whole genome shotgun (WGS) entry which is preliminary data.</text>
</comment>
<dbReference type="EMBL" id="JBHSBI010000033">
    <property type="protein sequence ID" value="MFC4014243.1"/>
    <property type="molecule type" value="Genomic_DNA"/>
</dbReference>